<gene>
    <name evidence="2" type="ORF">FHX76_001196</name>
</gene>
<name>A0A7X5R0D7_9MICO</name>
<dbReference type="InterPro" id="IPR021315">
    <property type="entry name" value="Gap/Sap"/>
</dbReference>
<keyword evidence="1" id="KW-0812">Transmembrane</keyword>
<dbReference type="Proteomes" id="UP000541033">
    <property type="component" value="Unassembled WGS sequence"/>
</dbReference>
<keyword evidence="1" id="KW-0472">Membrane</keyword>
<evidence type="ECO:0000313" key="3">
    <source>
        <dbReference type="Proteomes" id="UP000541033"/>
    </source>
</evidence>
<keyword evidence="1" id="KW-1133">Transmembrane helix</keyword>
<sequence>MGTVFIEILALSLGIAISPVPIMGTILMLISPGSKSASVGFAFGWVSGIAVAVTAFTFISLLLPTGSSGKGMPGAEPGPLFGWLQIGLGILLAVVAVVQWRRKAGGSSTGDALPKWMTAADKLSVGHAVTIGFFYAAFRPKNLLIAIATGLLIGSPELNFTQSFLAIVIFTALASFTIAAPILAYFFGNTKVEGWLEATSHWLVRNTLIVTSAAMLALAAILIWNGVGHVR</sequence>
<feature type="transmembrane region" description="Helical" evidence="1">
    <location>
        <begin position="6"/>
        <end position="30"/>
    </location>
</feature>
<dbReference type="RefSeq" id="WP_167148851.1">
    <property type="nucleotide sequence ID" value="NZ_JAAMOX010000001.1"/>
</dbReference>
<proteinExistence type="predicted"/>
<dbReference type="EMBL" id="JAAMOX010000001">
    <property type="protein sequence ID" value="NIH53328.1"/>
    <property type="molecule type" value="Genomic_DNA"/>
</dbReference>
<evidence type="ECO:0000313" key="2">
    <source>
        <dbReference type="EMBL" id="NIH53328.1"/>
    </source>
</evidence>
<reference evidence="2 3" key="1">
    <citation type="submission" date="2020-02" db="EMBL/GenBank/DDBJ databases">
        <title>Sequencing the genomes of 1000 actinobacteria strains.</title>
        <authorList>
            <person name="Klenk H.-P."/>
        </authorList>
    </citation>
    <scope>NUCLEOTIDE SEQUENCE [LARGE SCALE GENOMIC DNA]</scope>
    <source>
        <strain evidence="2 3">DSM 27960</strain>
    </source>
</reference>
<dbReference type="Pfam" id="PF11139">
    <property type="entry name" value="SfLAP"/>
    <property type="match status" value="1"/>
</dbReference>
<protein>
    <recommendedName>
        <fullName evidence="4">GAP family protein</fullName>
    </recommendedName>
</protein>
<accession>A0A7X5R0D7</accession>
<organism evidence="2 3">
    <name type="scientific">Lysinibacter cavernae</name>
    <dbReference type="NCBI Taxonomy" id="1640652"/>
    <lineage>
        <taxon>Bacteria</taxon>
        <taxon>Bacillati</taxon>
        <taxon>Actinomycetota</taxon>
        <taxon>Actinomycetes</taxon>
        <taxon>Micrococcales</taxon>
        <taxon>Microbacteriaceae</taxon>
        <taxon>Lysinibacter</taxon>
    </lineage>
</organism>
<dbReference type="AlphaFoldDB" id="A0A7X5R0D7"/>
<comment type="caution">
    <text evidence="2">The sequence shown here is derived from an EMBL/GenBank/DDBJ whole genome shotgun (WGS) entry which is preliminary data.</text>
</comment>
<feature type="transmembrane region" description="Helical" evidence="1">
    <location>
        <begin position="83"/>
        <end position="100"/>
    </location>
</feature>
<keyword evidence="3" id="KW-1185">Reference proteome</keyword>
<feature type="transmembrane region" description="Helical" evidence="1">
    <location>
        <begin position="164"/>
        <end position="187"/>
    </location>
</feature>
<evidence type="ECO:0000256" key="1">
    <source>
        <dbReference type="SAM" id="Phobius"/>
    </source>
</evidence>
<feature type="transmembrane region" description="Helical" evidence="1">
    <location>
        <begin position="42"/>
        <end position="63"/>
    </location>
</feature>
<feature type="transmembrane region" description="Helical" evidence="1">
    <location>
        <begin position="207"/>
        <end position="227"/>
    </location>
</feature>
<evidence type="ECO:0008006" key="4">
    <source>
        <dbReference type="Google" id="ProtNLM"/>
    </source>
</evidence>